<dbReference type="EMBL" id="OP744025">
    <property type="protein sequence ID" value="UZZ64453.1"/>
    <property type="molecule type" value="Genomic_DNA"/>
</dbReference>
<accession>A0AAE9TI71</accession>
<reference evidence="2 3" key="1">
    <citation type="submission" date="2022-10" db="EMBL/GenBank/DDBJ databases">
        <authorList>
            <person name="Cortes-Martin A."/>
            <person name="Buttimer C.T.H."/>
            <person name="Hill C."/>
        </authorList>
    </citation>
    <scope>NUCLEOTIDE SEQUENCE [LARGE SCALE GENOMIC DNA]</scope>
</reference>
<dbReference type="Proteomes" id="UP001236076">
    <property type="component" value="Segment"/>
</dbReference>
<protein>
    <submittedName>
        <fullName evidence="2">Uncharacterized protein</fullName>
    </submittedName>
</protein>
<organism evidence="2 3">
    <name type="scientific">Escherichia phage A5-4</name>
    <dbReference type="NCBI Taxonomy" id="2996162"/>
    <lineage>
        <taxon>Viruses</taxon>
        <taxon>Duplodnaviria</taxon>
        <taxon>Heunggongvirae</taxon>
        <taxon>Uroviricota</taxon>
        <taxon>Caudoviricetes</taxon>
        <taxon>Vequintavirinae</taxon>
    </lineage>
</organism>
<evidence type="ECO:0000313" key="2">
    <source>
        <dbReference type="EMBL" id="UZZ64453.1"/>
    </source>
</evidence>
<feature type="region of interest" description="Disordered" evidence="1">
    <location>
        <begin position="75"/>
        <end position="108"/>
    </location>
</feature>
<name>A0AAE9TI71_9CAUD</name>
<evidence type="ECO:0000313" key="3">
    <source>
        <dbReference type="Proteomes" id="UP001236076"/>
    </source>
</evidence>
<feature type="compositionally biased region" description="Polar residues" evidence="1">
    <location>
        <begin position="88"/>
        <end position="99"/>
    </location>
</feature>
<sequence>MAKAEIVTRKRGRPTTEESIAINTERAILHARSEFARLTPQAIKTLEGLLTSGTEKVKETTAKYILEQAEKANNLYTMEDNEEDLAGGTTSANSETHQGPSDAFKDAIPLTTQIREYKMAEGED</sequence>
<keyword evidence="3" id="KW-1185">Reference proteome</keyword>
<proteinExistence type="predicted"/>
<gene>
    <name evidence="2" type="ORF">A54_213</name>
</gene>
<evidence type="ECO:0000256" key="1">
    <source>
        <dbReference type="SAM" id="MobiDB-lite"/>
    </source>
</evidence>